<dbReference type="PANTHER" id="PTHR30055">
    <property type="entry name" value="HTH-TYPE TRANSCRIPTIONAL REGULATOR RUTR"/>
    <property type="match status" value="1"/>
</dbReference>
<accession>A0A428Z8F8</accession>
<dbReference type="Pfam" id="PF00440">
    <property type="entry name" value="TetR_N"/>
    <property type="match status" value="1"/>
</dbReference>
<protein>
    <submittedName>
        <fullName evidence="4">TetR/AcrR family transcriptional regulator</fullName>
    </submittedName>
</protein>
<dbReference type="EMBL" id="QHKI01000017">
    <property type="protein sequence ID" value="RSM84281.1"/>
    <property type="molecule type" value="Genomic_DNA"/>
</dbReference>
<evidence type="ECO:0000256" key="1">
    <source>
        <dbReference type="ARBA" id="ARBA00023125"/>
    </source>
</evidence>
<dbReference type="PRINTS" id="PR00455">
    <property type="entry name" value="HTHTETR"/>
</dbReference>
<comment type="caution">
    <text evidence="4">The sequence shown here is derived from an EMBL/GenBank/DDBJ whole genome shotgun (WGS) entry which is preliminary data.</text>
</comment>
<dbReference type="InterPro" id="IPR001647">
    <property type="entry name" value="HTH_TetR"/>
</dbReference>
<name>A0A428Z8F8_KIBAR</name>
<dbReference type="InterPro" id="IPR023772">
    <property type="entry name" value="DNA-bd_HTH_TetR-type_CS"/>
</dbReference>
<dbReference type="AlphaFoldDB" id="A0A428Z8F8"/>
<evidence type="ECO:0000259" key="3">
    <source>
        <dbReference type="PROSITE" id="PS50977"/>
    </source>
</evidence>
<dbReference type="GO" id="GO:0000976">
    <property type="term" value="F:transcription cis-regulatory region binding"/>
    <property type="evidence" value="ECO:0007669"/>
    <property type="project" value="TreeGrafter"/>
</dbReference>
<proteinExistence type="predicted"/>
<feature type="domain" description="HTH tetR-type" evidence="3">
    <location>
        <begin position="29"/>
        <end position="89"/>
    </location>
</feature>
<feature type="DNA-binding region" description="H-T-H motif" evidence="2">
    <location>
        <begin position="52"/>
        <end position="71"/>
    </location>
</feature>
<dbReference type="SUPFAM" id="SSF46689">
    <property type="entry name" value="Homeodomain-like"/>
    <property type="match status" value="1"/>
</dbReference>
<dbReference type="InterPro" id="IPR050109">
    <property type="entry name" value="HTH-type_TetR-like_transc_reg"/>
</dbReference>
<dbReference type="InterPro" id="IPR009057">
    <property type="entry name" value="Homeodomain-like_sf"/>
</dbReference>
<evidence type="ECO:0000313" key="5">
    <source>
        <dbReference type="Proteomes" id="UP000287547"/>
    </source>
</evidence>
<dbReference type="Proteomes" id="UP000287547">
    <property type="component" value="Unassembled WGS sequence"/>
</dbReference>
<keyword evidence="1 2" id="KW-0238">DNA-binding</keyword>
<dbReference type="PROSITE" id="PS01081">
    <property type="entry name" value="HTH_TETR_1"/>
    <property type="match status" value="1"/>
</dbReference>
<dbReference type="OrthoDB" id="4542210at2"/>
<evidence type="ECO:0000256" key="2">
    <source>
        <dbReference type="PROSITE-ProRule" id="PRU00335"/>
    </source>
</evidence>
<evidence type="ECO:0000313" key="4">
    <source>
        <dbReference type="EMBL" id="RSM84281.1"/>
    </source>
</evidence>
<reference evidence="4 5" key="1">
    <citation type="submission" date="2018-05" db="EMBL/GenBank/DDBJ databases">
        <title>Evolution of GPA BGCs.</title>
        <authorList>
            <person name="Waglechner N."/>
            <person name="Wright G.D."/>
        </authorList>
    </citation>
    <scope>NUCLEOTIDE SEQUENCE [LARGE SCALE GENOMIC DNA]</scope>
    <source>
        <strain evidence="4 5">A82846</strain>
    </source>
</reference>
<dbReference type="PROSITE" id="PS50977">
    <property type="entry name" value="HTH_TETR_2"/>
    <property type="match status" value="1"/>
</dbReference>
<gene>
    <name evidence="4" type="ORF">DMH04_21510</name>
</gene>
<dbReference type="GO" id="GO:0003700">
    <property type="term" value="F:DNA-binding transcription factor activity"/>
    <property type="evidence" value="ECO:0007669"/>
    <property type="project" value="TreeGrafter"/>
</dbReference>
<organism evidence="4 5">
    <name type="scientific">Kibdelosporangium aridum</name>
    <dbReference type="NCBI Taxonomy" id="2030"/>
    <lineage>
        <taxon>Bacteria</taxon>
        <taxon>Bacillati</taxon>
        <taxon>Actinomycetota</taxon>
        <taxon>Actinomycetes</taxon>
        <taxon>Pseudonocardiales</taxon>
        <taxon>Pseudonocardiaceae</taxon>
        <taxon>Kibdelosporangium</taxon>
    </lineage>
</organism>
<dbReference type="Gene3D" id="1.10.357.10">
    <property type="entry name" value="Tetracycline Repressor, domain 2"/>
    <property type="match status" value="1"/>
</dbReference>
<dbReference type="PANTHER" id="PTHR30055:SF209">
    <property type="entry name" value="POSSIBLE TRANSCRIPTIONAL REGULATORY PROTEIN (PROBABLY TETR-FAMILY)"/>
    <property type="match status" value="1"/>
</dbReference>
<sequence length="210" mass="22622">MDSDYSPLVPDDELLKIGATPPKERADAARNREKILEAAAKLFEKYGVTRVSMDQVAVEARVGKGTVFRRFGDKSGLAVALLDDRERELQQAILSGPPPLGPDAPADARLIAFVEAYAAFLDANVDLIHVSETASPGARYRIGSYQLWHRHVTILLAKARPDLDADYLAHAILAPLSADLHKALDYPSERAAAGAVSLTRLVLTGVTSGP</sequence>